<gene>
    <name evidence="3" type="ORF">V3330_17240</name>
</gene>
<evidence type="ECO:0000256" key="1">
    <source>
        <dbReference type="ARBA" id="ARBA00022679"/>
    </source>
</evidence>
<keyword evidence="4" id="KW-1185">Reference proteome</keyword>
<dbReference type="InterPro" id="IPR029063">
    <property type="entry name" value="SAM-dependent_MTases_sf"/>
</dbReference>
<dbReference type="GO" id="GO:0008168">
    <property type="term" value="F:methyltransferase activity"/>
    <property type="evidence" value="ECO:0007669"/>
    <property type="project" value="UniProtKB-KW"/>
</dbReference>
<comment type="caution">
    <text evidence="3">The sequence shown here is derived from an EMBL/GenBank/DDBJ whole genome shotgun (WGS) entry which is preliminary data.</text>
</comment>
<dbReference type="GO" id="GO:0032259">
    <property type="term" value="P:methylation"/>
    <property type="evidence" value="ECO:0007669"/>
    <property type="project" value="UniProtKB-KW"/>
</dbReference>
<evidence type="ECO:0000313" key="4">
    <source>
        <dbReference type="Proteomes" id="UP001359886"/>
    </source>
</evidence>
<keyword evidence="3" id="KW-0489">Methyltransferase</keyword>
<evidence type="ECO:0000259" key="2">
    <source>
        <dbReference type="Pfam" id="PF13649"/>
    </source>
</evidence>
<reference evidence="3 4" key="1">
    <citation type="submission" date="2024-02" db="EMBL/GenBank/DDBJ databases">
        <title>A novel Wenzhouxiangellaceae bacterium, isolated from coastal sediments.</title>
        <authorList>
            <person name="Du Z.-J."/>
            <person name="Ye Y.-Q."/>
            <person name="Zhang X.-Y."/>
        </authorList>
    </citation>
    <scope>NUCLEOTIDE SEQUENCE [LARGE SCALE GENOMIC DNA]</scope>
    <source>
        <strain evidence="3 4">CH-27</strain>
    </source>
</reference>
<dbReference type="RefSeq" id="WP_354696696.1">
    <property type="nucleotide sequence ID" value="NZ_JAZHOG010000013.1"/>
</dbReference>
<keyword evidence="1 3" id="KW-0808">Transferase</keyword>
<evidence type="ECO:0000313" key="3">
    <source>
        <dbReference type="EMBL" id="MEJ8569374.1"/>
    </source>
</evidence>
<proteinExistence type="predicted"/>
<dbReference type="SUPFAM" id="SSF53335">
    <property type="entry name" value="S-adenosyl-L-methionine-dependent methyltransferases"/>
    <property type="match status" value="1"/>
</dbReference>
<name>A0AAW9RK70_9GAMM</name>
<sequence>MNNTARFWDRIAQRYARRPVADEDSYQQKLRLTREYLRPDMHVLEFGCGTGSTALVHAPHVARIRATDISSNMIDIARAKAADAGIGNVDFECVALADLEAEPASFNVVLGLSILHLLPDWRDVIARVHGLLKPGGIFVTSTACLNDGFGFMRPIAPLGRWLGLLPDLAFFGKDDLLGTMTSAGFEIKHEWLPGPRKAVFIIARRR</sequence>
<organism evidence="3 4">
    <name type="scientific">Elongatibacter sediminis</name>
    <dbReference type="NCBI Taxonomy" id="3119006"/>
    <lineage>
        <taxon>Bacteria</taxon>
        <taxon>Pseudomonadati</taxon>
        <taxon>Pseudomonadota</taxon>
        <taxon>Gammaproteobacteria</taxon>
        <taxon>Chromatiales</taxon>
        <taxon>Wenzhouxiangellaceae</taxon>
        <taxon>Elongatibacter</taxon>
    </lineage>
</organism>
<feature type="domain" description="Methyltransferase" evidence="2">
    <location>
        <begin position="43"/>
        <end position="136"/>
    </location>
</feature>
<dbReference type="PANTHER" id="PTHR43861">
    <property type="entry name" value="TRANS-ACONITATE 2-METHYLTRANSFERASE-RELATED"/>
    <property type="match status" value="1"/>
</dbReference>
<dbReference type="Gene3D" id="3.40.50.150">
    <property type="entry name" value="Vaccinia Virus protein VP39"/>
    <property type="match status" value="1"/>
</dbReference>
<dbReference type="Proteomes" id="UP001359886">
    <property type="component" value="Unassembled WGS sequence"/>
</dbReference>
<accession>A0AAW9RK70</accession>
<dbReference type="InterPro" id="IPR041698">
    <property type="entry name" value="Methyltransf_25"/>
</dbReference>
<dbReference type="Pfam" id="PF13649">
    <property type="entry name" value="Methyltransf_25"/>
    <property type="match status" value="1"/>
</dbReference>
<dbReference type="EC" id="2.1.-.-" evidence="3"/>
<protein>
    <submittedName>
        <fullName evidence="3">Class I SAM-dependent methyltransferase</fullName>
        <ecNumber evidence="3">2.1.-.-</ecNumber>
    </submittedName>
</protein>
<dbReference type="CDD" id="cd02440">
    <property type="entry name" value="AdoMet_MTases"/>
    <property type="match status" value="1"/>
</dbReference>
<dbReference type="AlphaFoldDB" id="A0AAW9RK70"/>
<dbReference type="EMBL" id="JAZHOG010000013">
    <property type="protein sequence ID" value="MEJ8569374.1"/>
    <property type="molecule type" value="Genomic_DNA"/>
</dbReference>